<name>A0A401T6S8_CHIPU</name>
<organism evidence="4 5">
    <name type="scientific">Chiloscyllium punctatum</name>
    <name type="common">Brownbanded bambooshark</name>
    <name type="synonym">Hemiscyllium punctatum</name>
    <dbReference type="NCBI Taxonomy" id="137246"/>
    <lineage>
        <taxon>Eukaryota</taxon>
        <taxon>Metazoa</taxon>
        <taxon>Chordata</taxon>
        <taxon>Craniata</taxon>
        <taxon>Vertebrata</taxon>
        <taxon>Chondrichthyes</taxon>
        <taxon>Elasmobranchii</taxon>
        <taxon>Galeomorphii</taxon>
        <taxon>Galeoidea</taxon>
        <taxon>Orectolobiformes</taxon>
        <taxon>Hemiscylliidae</taxon>
        <taxon>Chiloscyllium</taxon>
    </lineage>
</organism>
<evidence type="ECO:0000313" key="5">
    <source>
        <dbReference type="Proteomes" id="UP000287033"/>
    </source>
</evidence>
<dbReference type="Pfam" id="PF24681">
    <property type="entry name" value="Kelch_KLHDC2_KLHL20_DRC7"/>
    <property type="match status" value="1"/>
</dbReference>
<evidence type="ECO:0000256" key="1">
    <source>
        <dbReference type="ARBA" id="ARBA00022441"/>
    </source>
</evidence>
<proteinExistence type="predicted"/>
<dbReference type="STRING" id="137246.A0A401T6S8"/>
<sequence>MRLGAHNGSMFHCRLVLPLPKHLVIFGVGNWDTSPEETFLSVEVSVSPETKSQRIGMLSSVARCLVWQGEWRTDLMAAANTNAERGGHGTLSLILSGQLKRVDFLSSTPVVPVKTRPALDDLLSDLLDDFCPSFPCLSALPRVGHAHLQQDRSLNFTLKMEEASCPRAPFPAPLGDTDSSGKDTDSSGKETVSSDELGSDAGVRRLKACPSPRWNHTLCLSDPETAILIGGERGPKSYCKDGLWRLELDNGENFWFPLETTSAKTIPVPRRVCGHSATFDPDTKRIYIFGGVKDEQCFDNVYILDTLTWKWSSVIGRGKVPSLAYHSAVVFHRELFVFGGLLCRAPLTKESCSNTLYIFNAEHEIWYQPIVVGDRPLPRYGHSGTLLRDKLILFGGSRSRVFLNDLHMLDLGFMEYINIQGQAPPSPRW</sequence>
<reference evidence="4 5" key="1">
    <citation type="journal article" date="2018" name="Nat. Ecol. Evol.">
        <title>Shark genomes provide insights into elasmobranch evolution and the origin of vertebrates.</title>
        <authorList>
            <person name="Hara Y"/>
            <person name="Yamaguchi K"/>
            <person name="Onimaru K"/>
            <person name="Kadota M"/>
            <person name="Koyanagi M"/>
            <person name="Keeley SD"/>
            <person name="Tatsumi K"/>
            <person name="Tanaka K"/>
            <person name="Motone F"/>
            <person name="Kageyama Y"/>
            <person name="Nozu R"/>
            <person name="Adachi N"/>
            <person name="Nishimura O"/>
            <person name="Nakagawa R"/>
            <person name="Tanegashima C"/>
            <person name="Kiyatake I"/>
            <person name="Matsumoto R"/>
            <person name="Murakumo K"/>
            <person name="Nishida K"/>
            <person name="Terakita A"/>
            <person name="Kuratani S"/>
            <person name="Sato K"/>
            <person name="Hyodo S Kuraku.S."/>
        </authorList>
    </citation>
    <scope>NUCLEOTIDE SEQUENCE [LARGE SCALE GENOMIC DNA]</scope>
</reference>
<feature type="compositionally biased region" description="Basic and acidic residues" evidence="3">
    <location>
        <begin position="179"/>
        <end position="188"/>
    </location>
</feature>
<keyword evidence="1" id="KW-0880">Kelch repeat</keyword>
<evidence type="ECO:0000313" key="4">
    <source>
        <dbReference type="EMBL" id="GCC38371.1"/>
    </source>
</evidence>
<evidence type="ECO:0000256" key="3">
    <source>
        <dbReference type="SAM" id="MobiDB-lite"/>
    </source>
</evidence>
<protein>
    <submittedName>
        <fullName evidence="4">Uncharacterized protein</fullName>
    </submittedName>
</protein>
<dbReference type="PANTHER" id="PTHR46093">
    <property type="entry name" value="ACYL-COA-BINDING DOMAIN-CONTAINING PROTEIN 5"/>
    <property type="match status" value="1"/>
</dbReference>
<comment type="caution">
    <text evidence="4">The sequence shown here is derived from an EMBL/GenBank/DDBJ whole genome shotgun (WGS) entry which is preliminary data.</text>
</comment>
<dbReference type="OMA" id="EARCLVW"/>
<dbReference type="EMBL" id="BEZZ01001167">
    <property type="protein sequence ID" value="GCC38371.1"/>
    <property type="molecule type" value="Genomic_DNA"/>
</dbReference>
<dbReference type="AlphaFoldDB" id="A0A401T6S8"/>
<gene>
    <name evidence="4" type="ORF">chiPu_0016885</name>
</gene>
<accession>A0A401T6S8</accession>
<dbReference type="InterPro" id="IPR015915">
    <property type="entry name" value="Kelch-typ_b-propeller"/>
</dbReference>
<feature type="region of interest" description="Disordered" evidence="3">
    <location>
        <begin position="167"/>
        <end position="197"/>
    </location>
</feature>
<dbReference type="SUPFAM" id="SSF117281">
    <property type="entry name" value="Kelch motif"/>
    <property type="match status" value="1"/>
</dbReference>
<keyword evidence="2" id="KW-0677">Repeat</keyword>
<dbReference type="Proteomes" id="UP000287033">
    <property type="component" value="Unassembled WGS sequence"/>
</dbReference>
<dbReference type="OrthoDB" id="10250130at2759"/>
<keyword evidence="5" id="KW-1185">Reference proteome</keyword>
<dbReference type="Gene3D" id="2.120.10.80">
    <property type="entry name" value="Kelch-type beta propeller"/>
    <property type="match status" value="1"/>
</dbReference>
<evidence type="ECO:0000256" key="2">
    <source>
        <dbReference type="ARBA" id="ARBA00022737"/>
    </source>
</evidence>
<dbReference type="PANTHER" id="PTHR46093:SF19">
    <property type="entry name" value="RAB9 EFFECTOR PROTEIN WITH KELCH MOTIFS-LIKE"/>
    <property type="match status" value="1"/>
</dbReference>